<keyword evidence="2" id="KW-1185">Reference proteome</keyword>
<protein>
    <submittedName>
        <fullName evidence="1">Uncharacterized protein</fullName>
    </submittedName>
</protein>
<dbReference type="PANTHER" id="PTHR33528">
    <property type="entry name" value="OS07G0239500 PROTEIN"/>
    <property type="match status" value="1"/>
</dbReference>
<name>A0ABD3E6N0_9LAMI</name>
<dbReference type="Pfam" id="PF15054">
    <property type="entry name" value="DUF4535"/>
    <property type="match status" value="1"/>
</dbReference>
<accession>A0ABD3E6N0</accession>
<proteinExistence type="predicted"/>
<dbReference type="InterPro" id="IPR027854">
    <property type="entry name" value="STMP1"/>
</dbReference>
<comment type="caution">
    <text evidence="1">The sequence shown here is derived from an EMBL/GenBank/DDBJ whole genome shotgun (WGS) entry which is preliminary data.</text>
</comment>
<dbReference type="AlphaFoldDB" id="A0ABD3E6N0"/>
<gene>
    <name evidence="1" type="ORF">CASFOL_005850</name>
</gene>
<organism evidence="1 2">
    <name type="scientific">Castilleja foliolosa</name>
    <dbReference type="NCBI Taxonomy" id="1961234"/>
    <lineage>
        <taxon>Eukaryota</taxon>
        <taxon>Viridiplantae</taxon>
        <taxon>Streptophyta</taxon>
        <taxon>Embryophyta</taxon>
        <taxon>Tracheophyta</taxon>
        <taxon>Spermatophyta</taxon>
        <taxon>Magnoliopsida</taxon>
        <taxon>eudicotyledons</taxon>
        <taxon>Gunneridae</taxon>
        <taxon>Pentapetalae</taxon>
        <taxon>asterids</taxon>
        <taxon>lamiids</taxon>
        <taxon>Lamiales</taxon>
        <taxon>Orobanchaceae</taxon>
        <taxon>Pedicularideae</taxon>
        <taxon>Castillejinae</taxon>
        <taxon>Castilleja</taxon>
    </lineage>
</organism>
<sequence length="62" mass="7033">MAIMRRSFTFMAGTLVGAYIAQNYNLPHVSKLFKAGFVVAKHVEATYRKPNNTRAEDNINEE</sequence>
<evidence type="ECO:0000313" key="2">
    <source>
        <dbReference type="Proteomes" id="UP001632038"/>
    </source>
</evidence>
<dbReference type="PANTHER" id="PTHR33528:SF14">
    <property type="entry name" value="SOLUTE CARRIER FAMILY 35 MEMBER A4"/>
    <property type="match status" value="1"/>
</dbReference>
<evidence type="ECO:0000313" key="1">
    <source>
        <dbReference type="EMBL" id="KAL3649447.1"/>
    </source>
</evidence>
<dbReference type="EMBL" id="JAVIJP010000007">
    <property type="protein sequence ID" value="KAL3649447.1"/>
    <property type="molecule type" value="Genomic_DNA"/>
</dbReference>
<reference evidence="2" key="1">
    <citation type="journal article" date="2024" name="IScience">
        <title>Strigolactones Initiate the Formation of Haustorium-like Structures in Castilleja.</title>
        <authorList>
            <person name="Buerger M."/>
            <person name="Peterson D."/>
            <person name="Chory J."/>
        </authorList>
    </citation>
    <scope>NUCLEOTIDE SEQUENCE [LARGE SCALE GENOMIC DNA]</scope>
</reference>
<dbReference type="Proteomes" id="UP001632038">
    <property type="component" value="Unassembled WGS sequence"/>
</dbReference>